<comment type="pathway">
    <text evidence="1">Purine metabolism; ppGpp biosynthesis; ppGpp from GTP: step 1/2.</text>
</comment>
<dbReference type="AlphaFoldDB" id="A0A1B7KWX1"/>
<dbReference type="PANTHER" id="PTHR41773:SF1">
    <property type="entry name" value="RELA_SPOT DOMAIN-CONTAINING PROTEIN"/>
    <property type="match status" value="1"/>
</dbReference>
<gene>
    <name evidence="3" type="ORF">A7K69_02230</name>
</gene>
<dbReference type="CDD" id="cd05399">
    <property type="entry name" value="NT_Rel-Spo_like"/>
    <property type="match status" value="1"/>
</dbReference>
<dbReference type="Gene3D" id="3.30.460.10">
    <property type="entry name" value="Beta Polymerase, domain 2"/>
    <property type="match status" value="1"/>
</dbReference>
<proteinExistence type="predicted"/>
<evidence type="ECO:0000313" key="4">
    <source>
        <dbReference type="Proteomes" id="UP000078290"/>
    </source>
</evidence>
<dbReference type="EMBL" id="LXMA01000001">
    <property type="protein sequence ID" value="OAT74547.1"/>
    <property type="molecule type" value="Genomic_DNA"/>
</dbReference>
<dbReference type="PANTHER" id="PTHR41773">
    <property type="entry name" value="GTP PYROPHOSPHATASE-RELATED"/>
    <property type="match status" value="1"/>
</dbReference>
<dbReference type="Proteomes" id="UP000078290">
    <property type="component" value="Unassembled WGS sequence"/>
</dbReference>
<dbReference type="InterPro" id="IPR043519">
    <property type="entry name" value="NT_sf"/>
</dbReference>
<dbReference type="InterPro" id="IPR007685">
    <property type="entry name" value="RelA_SpoT"/>
</dbReference>
<evidence type="ECO:0000313" key="3">
    <source>
        <dbReference type="EMBL" id="OAT74547.1"/>
    </source>
</evidence>
<dbReference type="OrthoDB" id="9789634at2"/>
<dbReference type="Pfam" id="PF04607">
    <property type="entry name" value="RelA_SpoT"/>
    <property type="match status" value="1"/>
</dbReference>
<protein>
    <recommendedName>
        <fullName evidence="2">RelA/SpoT domain-containing protein</fullName>
    </recommendedName>
</protein>
<sequence>MKMVSTGIEEKIKEALEVYDKNFRKYEELEKEVVHILDKQLKKENIKIHSITSRIKTKESLAEKIERKQYENPIEEITDIVGVRVVCLFISDIDRIGQCIKANFEIIDEENKINGHDISAFGYMSAHFIAKLKNEYTGPRYDHIKDMIFEIQVRTISMDAWANISHYLDYKSENDIPKELKRDFYALSGLFYVADTHFEMFVKSSEHFRKETADIISDMLKNEETHKNVDINFDSLKTYLLQKFPDREHLSDKSVSTLVDELINAGYTKITEIDEVIQKTEAAFNLYESMFPPATGRRFADAGVVRISLGIFDEQYRKSKYPDDSTFDSQEIQKLVIR</sequence>
<evidence type="ECO:0000256" key="1">
    <source>
        <dbReference type="ARBA" id="ARBA00004976"/>
    </source>
</evidence>
<dbReference type="RefSeq" id="WP_064549862.1">
    <property type="nucleotide sequence ID" value="NZ_LXMA01000001.1"/>
</dbReference>
<organism evidence="3 4">
    <name type="scientific">Parageobacillus thermoglucosidasius</name>
    <name type="common">Geobacillus thermoglucosidasius</name>
    <dbReference type="NCBI Taxonomy" id="1426"/>
    <lineage>
        <taxon>Bacteria</taxon>
        <taxon>Bacillati</taxon>
        <taxon>Bacillota</taxon>
        <taxon>Bacilli</taxon>
        <taxon>Bacillales</taxon>
        <taxon>Anoxybacillaceae</taxon>
        <taxon>Parageobacillus</taxon>
    </lineage>
</organism>
<dbReference type="Gene3D" id="1.10.287.860">
    <property type="entry name" value="Nucleotidyltransferase"/>
    <property type="match status" value="1"/>
</dbReference>
<reference evidence="4" key="1">
    <citation type="submission" date="2016-05" db="EMBL/GenBank/DDBJ databases">
        <authorList>
            <person name="Wang W."/>
            <person name="Zhu L."/>
        </authorList>
    </citation>
    <scope>NUCLEOTIDE SEQUENCE [LARGE SCALE GENOMIC DNA]</scope>
    <source>
        <strain evidence="4">W-2</strain>
    </source>
</reference>
<evidence type="ECO:0000259" key="2">
    <source>
        <dbReference type="SMART" id="SM00954"/>
    </source>
</evidence>
<comment type="caution">
    <text evidence="3">The sequence shown here is derived from an EMBL/GenBank/DDBJ whole genome shotgun (WGS) entry which is preliminary data.</text>
</comment>
<dbReference type="UniPathway" id="UPA00908">
    <property type="reaction ID" value="UER00884"/>
</dbReference>
<accession>A0A1B7KWX1</accession>
<dbReference type="SUPFAM" id="SSF81301">
    <property type="entry name" value="Nucleotidyltransferase"/>
    <property type="match status" value="1"/>
</dbReference>
<dbReference type="GO" id="GO:0015970">
    <property type="term" value="P:guanosine tetraphosphate biosynthetic process"/>
    <property type="evidence" value="ECO:0007669"/>
    <property type="project" value="UniProtKB-UniPathway"/>
</dbReference>
<name>A0A1B7KWX1_PARTM</name>
<dbReference type="SMART" id="SM00954">
    <property type="entry name" value="RelA_SpoT"/>
    <property type="match status" value="1"/>
</dbReference>
<feature type="domain" description="RelA/SpoT" evidence="2">
    <location>
        <begin position="53"/>
        <end position="176"/>
    </location>
</feature>